<dbReference type="STRING" id="3775.A0A1Q3BGS9"/>
<gene>
    <name evidence="2" type="ORF">CFOL_v3_10593</name>
</gene>
<protein>
    <submittedName>
        <fullName evidence="2">Zf-RVT domain-containing protein</fullName>
    </submittedName>
</protein>
<dbReference type="PANTHER" id="PTHR33116">
    <property type="entry name" value="REVERSE TRANSCRIPTASE ZINC-BINDING DOMAIN-CONTAINING PROTEIN-RELATED-RELATED"/>
    <property type="match status" value="1"/>
</dbReference>
<dbReference type="InParanoid" id="A0A1Q3BGS9"/>
<proteinExistence type="predicted"/>
<reference evidence="3" key="1">
    <citation type="submission" date="2016-04" db="EMBL/GenBank/DDBJ databases">
        <title>Cephalotus genome sequencing.</title>
        <authorList>
            <person name="Fukushima K."/>
            <person name="Hasebe M."/>
            <person name="Fang X."/>
        </authorList>
    </citation>
    <scope>NUCLEOTIDE SEQUENCE [LARGE SCALE GENOMIC DNA]</scope>
    <source>
        <strain evidence="3">cv. St1</strain>
    </source>
</reference>
<dbReference type="PANTHER" id="PTHR33116:SF76">
    <property type="entry name" value="DUF4283 DOMAIN-CONTAINING PROTEIN"/>
    <property type="match status" value="1"/>
</dbReference>
<dbReference type="InterPro" id="IPR026960">
    <property type="entry name" value="RVT-Znf"/>
</dbReference>
<dbReference type="Pfam" id="PF13966">
    <property type="entry name" value="zf-RVT"/>
    <property type="match status" value="1"/>
</dbReference>
<dbReference type="AlphaFoldDB" id="A0A1Q3BGS9"/>
<dbReference type="Proteomes" id="UP000187406">
    <property type="component" value="Unassembled WGS sequence"/>
</dbReference>
<evidence type="ECO:0000313" key="2">
    <source>
        <dbReference type="EMBL" id="GAV67084.1"/>
    </source>
</evidence>
<feature type="non-terminal residue" evidence="2">
    <location>
        <position position="322"/>
    </location>
</feature>
<organism evidence="2 3">
    <name type="scientific">Cephalotus follicularis</name>
    <name type="common">Albany pitcher plant</name>
    <dbReference type="NCBI Taxonomy" id="3775"/>
    <lineage>
        <taxon>Eukaryota</taxon>
        <taxon>Viridiplantae</taxon>
        <taxon>Streptophyta</taxon>
        <taxon>Embryophyta</taxon>
        <taxon>Tracheophyta</taxon>
        <taxon>Spermatophyta</taxon>
        <taxon>Magnoliopsida</taxon>
        <taxon>eudicotyledons</taxon>
        <taxon>Gunneridae</taxon>
        <taxon>Pentapetalae</taxon>
        <taxon>rosids</taxon>
        <taxon>fabids</taxon>
        <taxon>Oxalidales</taxon>
        <taxon>Cephalotaceae</taxon>
        <taxon>Cephalotus</taxon>
    </lineage>
</organism>
<dbReference type="OrthoDB" id="1751077at2759"/>
<sequence>FCQGALPVKYLGLPLISSRITKQDCYPLIDKMMARSNSWVSNSLSYAGQLQLIKSTLASMQIFWSSSFLLPASVMIECERILHRFLWGGNGSVFKQSLVKWANVCLPWQEGGLGIKRMKTWNQKYSFWSLPSTGFHSWSWRQILHLQGTALRHFIYSCGKGDRFSLWFDPWFHGTSIHALYGQRVIYDAGMIGSELLQAVIVNGQWKWPETSPHLLDIQRTQDIPISPCSDCIYWESVGQSFSSKAVWESMRDSAHTVEWANLVWHPSHISKHAFCLWLAILDAHRTGDKLLPLGIVPSARCSFNCGDNESMEHLFFACPYS</sequence>
<evidence type="ECO:0000259" key="1">
    <source>
        <dbReference type="Pfam" id="PF13966"/>
    </source>
</evidence>
<name>A0A1Q3BGS9_CEPFO</name>
<evidence type="ECO:0000313" key="3">
    <source>
        <dbReference type="Proteomes" id="UP000187406"/>
    </source>
</evidence>
<comment type="caution">
    <text evidence="2">The sequence shown here is derived from an EMBL/GenBank/DDBJ whole genome shotgun (WGS) entry which is preliminary data.</text>
</comment>
<feature type="domain" description="Reverse transcriptase zinc-binding" evidence="1">
    <location>
        <begin position="242"/>
        <end position="321"/>
    </location>
</feature>
<dbReference type="EMBL" id="BDDD01000521">
    <property type="protein sequence ID" value="GAV67084.1"/>
    <property type="molecule type" value="Genomic_DNA"/>
</dbReference>
<accession>A0A1Q3BGS9</accession>
<feature type="non-terminal residue" evidence="2">
    <location>
        <position position="1"/>
    </location>
</feature>
<keyword evidence="3" id="KW-1185">Reference proteome</keyword>